<organism evidence="2 3">
    <name type="scientific">Portunus trituberculatus</name>
    <name type="common">Swimming crab</name>
    <name type="synonym">Neptunus trituberculatus</name>
    <dbReference type="NCBI Taxonomy" id="210409"/>
    <lineage>
        <taxon>Eukaryota</taxon>
        <taxon>Metazoa</taxon>
        <taxon>Ecdysozoa</taxon>
        <taxon>Arthropoda</taxon>
        <taxon>Crustacea</taxon>
        <taxon>Multicrustacea</taxon>
        <taxon>Malacostraca</taxon>
        <taxon>Eumalacostraca</taxon>
        <taxon>Eucarida</taxon>
        <taxon>Decapoda</taxon>
        <taxon>Pleocyemata</taxon>
        <taxon>Brachyura</taxon>
        <taxon>Eubrachyura</taxon>
        <taxon>Portunoidea</taxon>
        <taxon>Portunidae</taxon>
        <taxon>Portuninae</taxon>
        <taxon>Portunus</taxon>
    </lineage>
</organism>
<feature type="region of interest" description="Disordered" evidence="1">
    <location>
        <begin position="1"/>
        <end position="21"/>
    </location>
</feature>
<dbReference type="AlphaFoldDB" id="A0A5B7EXH5"/>
<evidence type="ECO:0000313" key="3">
    <source>
        <dbReference type="Proteomes" id="UP000324222"/>
    </source>
</evidence>
<protein>
    <submittedName>
        <fullName evidence="2">Uncharacterized protein</fullName>
    </submittedName>
</protein>
<keyword evidence="3" id="KW-1185">Reference proteome</keyword>
<dbReference type="Proteomes" id="UP000324222">
    <property type="component" value="Unassembled WGS sequence"/>
</dbReference>
<sequence length="110" mass="11559">MCGRDNDLPAFGGGPLTRTGAITRAGSGGRVSVGVAMTRVTRGCMGGTNRPEFVGPRGACQPELSTRLCFRRKARWTHAGEGGRVTLGPSGFVSRQRPVVSRALPTMTTL</sequence>
<gene>
    <name evidence="2" type="ORF">E2C01_031390</name>
</gene>
<evidence type="ECO:0000313" key="2">
    <source>
        <dbReference type="EMBL" id="MPC37896.1"/>
    </source>
</evidence>
<proteinExistence type="predicted"/>
<dbReference type="EMBL" id="VSRR010003917">
    <property type="protein sequence ID" value="MPC37896.1"/>
    <property type="molecule type" value="Genomic_DNA"/>
</dbReference>
<name>A0A5B7EXH5_PORTR</name>
<evidence type="ECO:0000256" key="1">
    <source>
        <dbReference type="SAM" id="MobiDB-lite"/>
    </source>
</evidence>
<reference evidence="2 3" key="1">
    <citation type="submission" date="2019-05" db="EMBL/GenBank/DDBJ databases">
        <title>Another draft genome of Portunus trituberculatus and its Hox gene families provides insights of decapod evolution.</title>
        <authorList>
            <person name="Jeong J.-H."/>
            <person name="Song I."/>
            <person name="Kim S."/>
            <person name="Choi T."/>
            <person name="Kim D."/>
            <person name="Ryu S."/>
            <person name="Kim W."/>
        </authorList>
    </citation>
    <scope>NUCLEOTIDE SEQUENCE [LARGE SCALE GENOMIC DNA]</scope>
    <source>
        <tissue evidence="2">Muscle</tissue>
    </source>
</reference>
<accession>A0A5B7EXH5</accession>
<comment type="caution">
    <text evidence="2">The sequence shown here is derived from an EMBL/GenBank/DDBJ whole genome shotgun (WGS) entry which is preliminary data.</text>
</comment>